<reference evidence="1 2" key="1">
    <citation type="submission" date="2016-10" db="EMBL/GenBank/DDBJ databases">
        <authorList>
            <person name="de Groot N.N."/>
        </authorList>
    </citation>
    <scope>NUCLEOTIDE SEQUENCE [LARGE SCALE GENOMIC DNA]</scope>
    <source>
        <strain evidence="1 2">CPCC 100156</strain>
    </source>
</reference>
<name>A0A1G6YYZ7_9PROT</name>
<dbReference type="AlphaFoldDB" id="A0A1G6YYZ7"/>
<keyword evidence="2" id="KW-1185">Reference proteome</keyword>
<gene>
    <name evidence="1" type="ORF">SAMN04487779_101538</name>
</gene>
<dbReference type="Proteomes" id="UP000198925">
    <property type="component" value="Unassembled WGS sequence"/>
</dbReference>
<accession>A0A1G6YYZ7</accession>
<dbReference type="RefSeq" id="WP_218128006.1">
    <property type="nucleotide sequence ID" value="NZ_FMZX01000015.1"/>
</dbReference>
<protein>
    <submittedName>
        <fullName evidence="1">Uncharacterized protein</fullName>
    </submittedName>
</protein>
<evidence type="ECO:0000313" key="1">
    <source>
        <dbReference type="EMBL" id="SDD94847.1"/>
    </source>
</evidence>
<dbReference type="EMBL" id="FMZX01000015">
    <property type="protein sequence ID" value="SDD94847.1"/>
    <property type="molecule type" value="Genomic_DNA"/>
</dbReference>
<sequence>MAVAAAVMAPAVVAVPTTVVMPAVLVVSAVVVMPRRRVVVVPAAPPAAPVARSDRVWCRAVSLVSGRRPVMEGLGAGWNCGQQSQCDDDVEPAHEGFLPF</sequence>
<proteinExistence type="predicted"/>
<organism evidence="1 2">
    <name type="scientific">Belnapia rosea</name>
    <dbReference type="NCBI Taxonomy" id="938405"/>
    <lineage>
        <taxon>Bacteria</taxon>
        <taxon>Pseudomonadati</taxon>
        <taxon>Pseudomonadota</taxon>
        <taxon>Alphaproteobacteria</taxon>
        <taxon>Acetobacterales</taxon>
        <taxon>Roseomonadaceae</taxon>
        <taxon>Belnapia</taxon>
    </lineage>
</organism>
<evidence type="ECO:0000313" key="2">
    <source>
        <dbReference type="Proteomes" id="UP000198925"/>
    </source>
</evidence>